<reference evidence="4 5" key="1">
    <citation type="submission" date="2018-04" db="EMBL/GenBank/DDBJ databases">
        <title>Genomic Encyclopedia of Archaeal and Bacterial Type Strains, Phase II (KMG-II): from individual species to whole genera.</title>
        <authorList>
            <person name="Goeker M."/>
        </authorList>
    </citation>
    <scope>NUCLEOTIDE SEQUENCE [LARGE SCALE GENOMIC DNA]</scope>
    <source>
        <strain evidence="4 5">DSM 21823</strain>
    </source>
</reference>
<dbReference type="OrthoDB" id="9757917at2"/>
<protein>
    <recommendedName>
        <fullName evidence="3">Swt1-like HEPN domain-containing protein</fullName>
    </recommendedName>
</protein>
<feature type="compositionally biased region" description="Pro residues" evidence="2">
    <location>
        <begin position="1019"/>
        <end position="1037"/>
    </location>
</feature>
<evidence type="ECO:0000313" key="4">
    <source>
        <dbReference type="EMBL" id="PTX52329.1"/>
    </source>
</evidence>
<dbReference type="RefSeq" id="WP_108127680.1">
    <property type="nucleotide sequence ID" value="NZ_QBKP01000002.1"/>
</dbReference>
<feature type="coiled-coil region" evidence="1">
    <location>
        <begin position="804"/>
        <end position="831"/>
    </location>
</feature>
<proteinExistence type="predicted"/>
<dbReference type="Pfam" id="PF04465">
    <property type="entry name" value="DUF499"/>
    <property type="match status" value="1"/>
</dbReference>
<accession>A0A2T6B8D0</accession>
<sequence>MSKSNRQYIFDALELLPESLKPFVETRLSAAISGHWQGAVRDRVDSLRVTNGELDWDLPGLLKAMMSFWGDAFKAVLGPTERAYVSEILEIRNRFAHDNPFSYDDTERALDTVKRLLEAISAGEAAERVSGMRTAVLRRRIDEQRRNEERKAVPSAGIRTGTNGGLRPWRDVIRPHDDVASGKFQTAEFAADLSTVHSGKAGPEYRDPREFFSRTYLTAGLSELLVRGAERLSGKGGDPVVELQTNFGGGKTHSMLALYHMCGEIPASGLFGLDQLLSDAGVAVPEKVKRAVIVGTARSPVNPIETPDGLTIRTTWGDLAYQLGGRDGYALVAENDRTGISPGSELLSRLFAANAPCLILIDEWVAYLRHLYKADGLPAGSFDTNLSFVQALTEAVKVSPQTFLVASLPQSQIEVGGEGGEEALKRLRQTFTRVNATWSPATTEESYEIVRRRLFRNVEPDAFPHRDNVVRQFAKLYREDPDAFPTGCAEEDYRRKLEKAYPIHPELFEQLYHSWGSMERFQRTRGVLRLMAQLIHELWMSTDPSLMIMPGSVAVGAARVQPELLNYLPKEWAPIISGDVDGDASTPFRIDQATPSLGQVSATRRVARAVFMASAPLEGSQNQGVDTKRVILGVCQPHERPILFEDALRRLANQAKFLHSNMGGAWYSRSPSINRLASDRASVQEEALVVLEIDKLLGGYVRSLKDKGPFGSIQITPGGSADVPDEAEGVRLVVLGYAHPHNGKPGSSAFTEAKDVFLTRGKAPRVYRNTLVFLAADQTAAAGVNEAMRKKLAWESILADKDGLNLLQSDIALATRNLAEAERTLEARLREAWCYLITPIQDTPQDEVSWDATKVVSQDGILAQLGKKLVSTEGVFVEIGARRLHAALARFIWGDKPHLSLSDVWEYCNRFTYLPRLRDKEVLRGAVVKAVSEMIPGPFAFAEDVGEDGRYDGLLIDKGRSELVLIDSRSVIVKAELAAKQREDDDIFRNRPAPPQPEGVPPGPGITGPAVPPVDGGPRPAPGPTDPTPPAPRPDPLPRAFYGLVELSADRPARDMTRILEGIIEQITSIPGGTVTLRLEIDGEAPDGFDRNKQRTLLENAQVLQFKEKRLS</sequence>
<gene>
    <name evidence="4" type="ORF">C8N34_102108</name>
</gene>
<dbReference type="AlphaFoldDB" id="A0A2T6B8D0"/>
<organism evidence="4 5">
    <name type="scientific">Gemmobacter caeni</name>
    <dbReference type="NCBI Taxonomy" id="589035"/>
    <lineage>
        <taxon>Bacteria</taxon>
        <taxon>Pseudomonadati</taxon>
        <taxon>Pseudomonadota</taxon>
        <taxon>Alphaproteobacteria</taxon>
        <taxon>Rhodobacterales</taxon>
        <taxon>Paracoccaceae</taxon>
        <taxon>Gemmobacter</taxon>
    </lineage>
</organism>
<evidence type="ECO:0000256" key="2">
    <source>
        <dbReference type="SAM" id="MobiDB-lite"/>
    </source>
</evidence>
<feature type="domain" description="Swt1-like HEPN" evidence="3">
    <location>
        <begin position="12"/>
        <end position="121"/>
    </location>
</feature>
<dbReference type="Proteomes" id="UP000244224">
    <property type="component" value="Unassembled WGS sequence"/>
</dbReference>
<evidence type="ECO:0000313" key="5">
    <source>
        <dbReference type="Proteomes" id="UP000244224"/>
    </source>
</evidence>
<name>A0A2T6B8D0_9RHOB</name>
<dbReference type="InterPro" id="IPR007555">
    <property type="entry name" value="DUF499"/>
</dbReference>
<feature type="compositionally biased region" description="Pro residues" evidence="2">
    <location>
        <begin position="992"/>
        <end position="1004"/>
    </location>
</feature>
<evidence type="ECO:0000256" key="1">
    <source>
        <dbReference type="SAM" id="Coils"/>
    </source>
</evidence>
<keyword evidence="1" id="KW-0175">Coiled coil</keyword>
<dbReference type="InterPro" id="IPR041650">
    <property type="entry name" value="HEPN_Swt1"/>
</dbReference>
<feature type="region of interest" description="Disordered" evidence="2">
    <location>
        <begin position="983"/>
        <end position="1039"/>
    </location>
</feature>
<dbReference type="Pfam" id="PF18731">
    <property type="entry name" value="HEPN_Swt1"/>
    <property type="match status" value="1"/>
</dbReference>
<comment type="caution">
    <text evidence="4">The sequence shown here is derived from an EMBL/GenBank/DDBJ whole genome shotgun (WGS) entry which is preliminary data.</text>
</comment>
<keyword evidence="5" id="KW-1185">Reference proteome</keyword>
<dbReference type="EMBL" id="QBKP01000002">
    <property type="protein sequence ID" value="PTX52329.1"/>
    <property type="molecule type" value="Genomic_DNA"/>
</dbReference>
<feature type="region of interest" description="Disordered" evidence="2">
    <location>
        <begin position="146"/>
        <end position="170"/>
    </location>
</feature>
<evidence type="ECO:0000259" key="3">
    <source>
        <dbReference type="Pfam" id="PF18731"/>
    </source>
</evidence>